<dbReference type="Proteomes" id="UP000064967">
    <property type="component" value="Chromosome"/>
</dbReference>
<accession>A0A0K1Q570</accession>
<dbReference type="STRING" id="1391654.AKJ09_07527"/>
<organism evidence="1 2">
    <name type="scientific">Labilithrix luteola</name>
    <dbReference type="NCBI Taxonomy" id="1391654"/>
    <lineage>
        <taxon>Bacteria</taxon>
        <taxon>Pseudomonadati</taxon>
        <taxon>Myxococcota</taxon>
        <taxon>Polyangia</taxon>
        <taxon>Polyangiales</taxon>
        <taxon>Labilitrichaceae</taxon>
        <taxon>Labilithrix</taxon>
    </lineage>
</organism>
<dbReference type="InterPro" id="IPR010869">
    <property type="entry name" value="DUF1501"/>
</dbReference>
<dbReference type="InterPro" id="IPR017850">
    <property type="entry name" value="Alkaline_phosphatase_core_sf"/>
</dbReference>
<sequence length="414" mass="43320">MLTRRQILRASLAGGFGLSVSRALERLAFAAPSPEAKTRSIILLWMNGGPSHLDTWDPKQGKVAGDAKSIKTNVPGISISEHMPNLARAANKLAIVRGMTSKEGNHQRAQYLLRTGYAPTPTVPHPTLAAWASKRLGEPSTGLPASVSLGGPSLGAGFFGVQYGPFVVQGPGQLPDNVAYGPAVDASRFDARKALLADMETSFSASTGDAKVEGRRAVYAKADRLMHASALRTFDVSEEPEAVRAAFGDTAFGRGCLTAVRLVGAGVRFVEVALDGWDTHQDNFGRTKKLMGTLDPAMSALLAELERRSLASNTVVAWMGDFGRTPKINGNDGRDHHPAAWSAVLAGGGIRGGITHGETDADGEKVVKDAVSVPNLLATIATAVGLDPGDTAQSPAGRPISLTDHGVPVKALLA</sequence>
<dbReference type="RefSeq" id="WP_146652072.1">
    <property type="nucleotide sequence ID" value="NZ_CP012333.1"/>
</dbReference>
<evidence type="ECO:0000313" key="2">
    <source>
        <dbReference type="Proteomes" id="UP000064967"/>
    </source>
</evidence>
<name>A0A0K1Q570_9BACT</name>
<dbReference type="Pfam" id="PF07394">
    <property type="entry name" value="DUF1501"/>
    <property type="match status" value="1"/>
</dbReference>
<dbReference type="AlphaFoldDB" id="A0A0K1Q570"/>
<reference evidence="1 2" key="1">
    <citation type="submission" date="2015-08" db="EMBL/GenBank/DDBJ databases">
        <authorList>
            <person name="Babu N.S."/>
            <person name="Beckwith C.J."/>
            <person name="Beseler K.G."/>
            <person name="Brison A."/>
            <person name="Carone J.V."/>
            <person name="Caskin T.P."/>
            <person name="Diamond M."/>
            <person name="Durham M.E."/>
            <person name="Foxe J.M."/>
            <person name="Go M."/>
            <person name="Henderson B.A."/>
            <person name="Jones I.B."/>
            <person name="McGettigan J.A."/>
            <person name="Micheletti S.J."/>
            <person name="Nasrallah M.E."/>
            <person name="Ortiz D."/>
            <person name="Piller C.R."/>
            <person name="Privatt S.R."/>
            <person name="Schneider S.L."/>
            <person name="Sharp S."/>
            <person name="Smith T.C."/>
            <person name="Stanton J.D."/>
            <person name="Ullery H.E."/>
            <person name="Wilson R.J."/>
            <person name="Serrano M.G."/>
            <person name="Buck G."/>
            <person name="Lee V."/>
            <person name="Wang Y."/>
            <person name="Carvalho R."/>
            <person name="Voegtly L."/>
            <person name="Shi R."/>
            <person name="Duckworth R."/>
            <person name="Johnson A."/>
            <person name="Loviza R."/>
            <person name="Walstead R."/>
            <person name="Shah Z."/>
            <person name="Kiflezghi M."/>
            <person name="Wade K."/>
            <person name="Ball S.L."/>
            <person name="Bradley K.W."/>
            <person name="Asai D.J."/>
            <person name="Bowman C.A."/>
            <person name="Russell D.A."/>
            <person name="Pope W.H."/>
            <person name="Jacobs-Sera D."/>
            <person name="Hendrix R.W."/>
            <person name="Hatfull G.F."/>
        </authorList>
    </citation>
    <scope>NUCLEOTIDE SEQUENCE [LARGE SCALE GENOMIC DNA]</scope>
    <source>
        <strain evidence="1 2">DSM 27648</strain>
    </source>
</reference>
<dbReference type="PROSITE" id="PS51318">
    <property type="entry name" value="TAT"/>
    <property type="match status" value="1"/>
</dbReference>
<dbReference type="KEGG" id="llu:AKJ09_07527"/>
<dbReference type="EMBL" id="CP012333">
    <property type="protein sequence ID" value="AKV00864.1"/>
    <property type="molecule type" value="Genomic_DNA"/>
</dbReference>
<dbReference type="PANTHER" id="PTHR43737">
    <property type="entry name" value="BLL7424 PROTEIN"/>
    <property type="match status" value="1"/>
</dbReference>
<dbReference type="Gene3D" id="3.40.720.10">
    <property type="entry name" value="Alkaline Phosphatase, subunit A"/>
    <property type="match status" value="1"/>
</dbReference>
<dbReference type="OrthoDB" id="127333at2"/>
<evidence type="ECO:0008006" key="3">
    <source>
        <dbReference type="Google" id="ProtNLM"/>
    </source>
</evidence>
<dbReference type="PANTHER" id="PTHR43737:SF1">
    <property type="entry name" value="DUF1501 DOMAIN-CONTAINING PROTEIN"/>
    <property type="match status" value="1"/>
</dbReference>
<protein>
    <recommendedName>
        <fullName evidence="3">DUF1501 domain-containing protein</fullName>
    </recommendedName>
</protein>
<dbReference type="SUPFAM" id="SSF53649">
    <property type="entry name" value="Alkaline phosphatase-like"/>
    <property type="match status" value="1"/>
</dbReference>
<dbReference type="InterPro" id="IPR006311">
    <property type="entry name" value="TAT_signal"/>
</dbReference>
<keyword evidence="2" id="KW-1185">Reference proteome</keyword>
<gene>
    <name evidence="1" type="ORF">AKJ09_07527</name>
</gene>
<evidence type="ECO:0000313" key="1">
    <source>
        <dbReference type="EMBL" id="AKV00864.1"/>
    </source>
</evidence>
<proteinExistence type="predicted"/>